<dbReference type="SUPFAM" id="SSF52540">
    <property type="entry name" value="P-loop containing nucleoside triphosphate hydrolases"/>
    <property type="match status" value="1"/>
</dbReference>
<reference evidence="1" key="1">
    <citation type="submission" date="2024-06" db="EMBL/GenBank/DDBJ databases">
        <title>Mesorhizobium karijinii sp. nov., a symbiont of the iconic Swainsona formosa from arid Australia.</title>
        <authorList>
            <person name="Hill Y.J."/>
            <person name="Watkin E.L.J."/>
            <person name="O'Hara G.W."/>
            <person name="Terpolilli J."/>
            <person name="Tye M.L."/>
            <person name="Kohlmeier M.G."/>
        </authorList>
    </citation>
    <scope>NUCLEOTIDE SEQUENCE</scope>
    <source>
        <strain evidence="1">WSM2240</strain>
    </source>
</reference>
<dbReference type="PANTHER" id="PTHR46487">
    <property type="entry name" value="DNA REPAIR PROTEIN XRCC3"/>
    <property type="match status" value="1"/>
</dbReference>
<dbReference type="PANTHER" id="PTHR46487:SF1">
    <property type="entry name" value="DNA REPAIR PROTEIN XRCC3"/>
    <property type="match status" value="1"/>
</dbReference>
<dbReference type="GO" id="GO:0000722">
    <property type="term" value="P:telomere maintenance via recombination"/>
    <property type="evidence" value="ECO:0007669"/>
    <property type="project" value="TreeGrafter"/>
</dbReference>
<dbReference type="InterPro" id="IPR027417">
    <property type="entry name" value="P-loop_NTPase"/>
</dbReference>
<dbReference type="Gene3D" id="3.40.50.300">
    <property type="entry name" value="P-loop containing nucleotide triphosphate hydrolases"/>
    <property type="match status" value="1"/>
</dbReference>
<dbReference type="EMBL" id="CP159253">
    <property type="protein sequence ID" value="XCG51088.1"/>
    <property type="molecule type" value="Genomic_DNA"/>
</dbReference>
<dbReference type="GO" id="GO:0090656">
    <property type="term" value="P:t-circle formation"/>
    <property type="evidence" value="ECO:0007669"/>
    <property type="project" value="TreeGrafter"/>
</dbReference>
<dbReference type="Pfam" id="PF13481">
    <property type="entry name" value="AAA_25"/>
    <property type="match status" value="1"/>
</dbReference>
<name>A0AAU8CW66_9HYPH</name>
<dbReference type="GO" id="GO:0071140">
    <property type="term" value="P:resolution of mitotic recombination intermediates"/>
    <property type="evidence" value="ECO:0007669"/>
    <property type="project" value="TreeGrafter"/>
</dbReference>
<sequence>MNPNISGAPISGNPAAFAAPLPMQPAAPPLPVPPMPVNPIAPQMPPLPMKPGPIPMMPMQLMPSMPPLPPPVEWIVGSELQGPPPVREWLVGDMIPMNTVTLLYGDGGTGKSLLALQLAAAMALGRIWLNRVPMHGRTVYVSAEDDRAELHRRLAIIAGSHNATTADLAGITIADMAGKDALLAHVIAKKGILKRTELLNQIEVRIAMTAPRLVVVDTLADAFPGNENDRAMVRQFVGMMRGLAIKHRCAVVLLAHPSLTGINTGTGASGSTAWNNSVRSRLYFERIKEGDYEPNPDARQLKVMKSNYGRVGIEIAVAWKGGIFIAEQDGGIVDANPKAERVFLKLLALFSTQGRDVNPSAGPNYAPAVFAKHHEAEGCSKRTLKDAMERLLSAGKIVVSIKKENGHEKRYLDVN</sequence>
<evidence type="ECO:0000313" key="1">
    <source>
        <dbReference type="EMBL" id="XCG51088.1"/>
    </source>
</evidence>
<dbReference type="RefSeq" id="WP_353641401.1">
    <property type="nucleotide sequence ID" value="NZ_CP159253.1"/>
</dbReference>
<protein>
    <submittedName>
        <fullName evidence="1">AAA family ATPase</fullName>
    </submittedName>
</protein>
<dbReference type="GO" id="GO:0000400">
    <property type="term" value="F:four-way junction DNA binding"/>
    <property type="evidence" value="ECO:0007669"/>
    <property type="project" value="TreeGrafter"/>
</dbReference>
<dbReference type="AlphaFoldDB" id="A0AAU8CW66"/>
<dbReference type="GO" id="GO:0005657">
    <property type="term" value="C:replication fork"/>
    <property type="evidence" value="ECO:0007669"/>
    <property type="project" value="TreeGrafter"/>
</dbReference>
<accession>A0AAU8CW66</accession>
<proteinExistence type="predicted"/>
<organism evidence="1">
    <name type="scientific">Mesorhizobium sp. WSM2240</name>
    <dbReference type="NCBI Taxonomy" id="3228851"/>
    <lineage>
        <taxon>Bacteria</taxon>
        <taxon>Pseudomonadati</taxon>
        <taxon>Pseudomonadota</taxon>
        <taxon>Alphaproteobacteria</taxon>
        <taxon>Hyphomicrobiales</taxon>
        <taxon>Phyllobacteriaceae</taxon>
        <taxon>Mesorhizobium</taxon>
    </lineage>
</organism>
<gene>
    <name evidence="1" type="ORF">ABVK50_11685</name>
</gene>
<dbReference type="GO" id="GO:0045003">
    <property type="term" value="P:double-strand break repair via synthesis-dependent strand annealing"/>
    <property type="evidence" value="ECO:0007669"/>
    <property type="project" value="TreeGrafter"/>
</dbReference>